<dbReference type="AlphaFoldDB" id="A0A7N9CC92"/>
<reference evidence="1" key="3">
    <citation type="submission" date="2025-09" db="UniProtKB">
        <authorList>
            <consortium name="Ensembl"/>
        </authorList>
    </citation>
    <scope>IDENTIFICATION</scope>
</reference>
<dbReference type="PANTHER" id="PTHR12138:SF162">
    <property type="entry name" value="CHROMOSOME UNDETERMINED SCAFFOLD_275, WHOLE GENOME SHOTGUN SEQUENCE"/>
    <property type="match status" value="1"/>
</dbReference>
<dbReference type="Ensembl" id="ENSMFAT00000090006.1">
    <property type="protein sequence ID" value="ENSMFAP00000046504.1"/>
    <property type="gene ID" value="ENSMFAG00000053510.1"/>
</dbReference>
<evidence type="ECO:0000313" key="1">
    <source>
        <dbReference type="Ensembl" id="ENSMFAP00000046504.1"/>
    </source>
</evidence>
<dbReference type="Proteomes" id="UP000233100">
    <property type="component" value="Chromosome 1"/>
</dbReference>
<dbReference type="PANTHER" id="PTHR12138">
    <property type="entry name" value="PRIMATE-EXPANDED PROTEIN FAMILY"/>
    <property type="match status" value="1"/>
</dbReference>
<reference evidence="1 2" key="1">
    <citation type="submission" date="2013-03" db="EMBL/GenBank/DDBJ databases">
        <authorList>
            <person name="Warren W."/>
            <person name="Wilson R.K."/>
        </authorList>
    </citation>
    <scope>NUCLEOTIDE SEQUENCE</scope>
</reference>
<keyword evidence="2" id="KW-1185">Reference proteome</keyword>
<sequence>MIMKDGIKFFFFFFKRRSLTLLSRLECSGVILAHCDLRLPSSSDSSALASQVAGTTGMRHHAQLVFVFSGRDGVSLYVGQAGLKLPISGDPPASASQSAGIIGMSHRAWPTLRSLWYKTKAQCVYTKSTKRPDNAPLHMAGFVFAFAYPDNIVLRNFWT</sequence>
<dbReference type="PRINTS" id="PR02045">
    <property type="entry name" value="F138DOMAIN"/>
</dbReference>
<dbReference type="GeneTree" id="ENSGT01150000286943"/>
<name>A0A7N9CC92_MACFA</name>
<reference evidence="1" key="2">
    <citation type="submission" date="2025-08" db="UniProtKB">
        <authorList>
            <consortium name="Ensembl"/>
        </authorList>
    </citation>
    <scope>IDENTIFICATION</scope>
</reference>
<proteinExistence type="predicted"/>
<protein>
    <submittedName>
        <fullName evidence="1">Uncharacterized protein</fullName>
    </submittedName>
</protein>
<organism evidence="1 2">
    <name type="scientific">Macaca fascicularis</name>
    <name type="common">Crab-eating macaque</name>
    <name type="synonym">Cynomolgus monkey</name>
    <dbReference type="NCBI Taxonomy" id="9541"/>
    <lineage>
        <taxon>Eukaryota</taxon>
        <taxon>Metazoa</taxon>
        <taxon>Chordata</taxon>
        <taxon>Craniata</taxon>
        <taxon>Vertebrata</taxon>
        <taxon>Euteleostomi</taxon>
        <taxon>Mammalia</taxon>
        <taxon>Eutheria</taxon>
        <taxon>Euarchontoglires</taxon>
        <taxon>Primates</taxon>
        <taxon>Haplorrhini</taxon>
        <taxon>Catarrhini</taxon>
        <taxon>Cercopithecidae</taxon>
        <taxon>Cercopithecinae</taxon>
        <taxon>Macaca</taxon>
    </lineage>
</organism>
<accession>A0A7N9CC92</accession>
<evidence type="ECO:0000313" key="2">
    <source>
        <dbReference type="Proteomes" id="UP000233100"/>
    </source>
</evidence>